<name>A0AAN7H0Z3_9MYRT</name>
<keyword evidence="3" id="KW-1133">Transmembrane helix</keyword>
<feature type="transmembrane region" description="Helical" evidence="3">
    <location>
        <begin position="149"/>
        <end position="171"/>
    </location>
</feature>
<dbReference type="InterPro" id="IPR052121">
    <property type="entry name" value="F-box_SCF_Substrate_Recog"/>
</dbReference>
<keyword evidence="2" id="KW-0833">Ubl conjugation pathway</keyword>
<protein>
    <submittedName>
        <fullName evidence="4">Uncharacterized protein</fullName>
    </submittedName>
</protein>
<evidence type="ECO:0000256" key="3">
    <source>
        <dbReference type="SAM" id="Phobius"/>
    </source>
</evidence>
<gene>
    <name evidence="4" type="ORF">SAY87_015340</name>
</gene>
<evidence type="ECO:0000313" key="4">
    <source>
        <dbReference type="EMBL" id="KAK4748754.1"/>
    </source>
</evidence>
<dbReference type="GO" id="GO:0005737">
    <property type="term" value="C:cytoplasm"/>
    <property type="evidence" value="ECO:0007669"/>
    <property type="project" value="TreeGrafter"/>
</dbReference>
<dbReference type="EMBL" id="JAXIOK010000019">
    <property type="protein sequence ID" value="KAK4748754.1"/>
    <property type="molecule type" value="Genomic_DNA"/>
</dbReference>
<dbReference type="AlphaFoldDB" id="A0AAN7H0Z3"/>
<accession>A0AAN7H0Z3</accession>
<evidence type="ECO:0000256" key="2">
    <source>
        <dbReference type="ARBA" id="ARBA00022786"/>
    </source>
</evidence>
<comment type="caution">
    <text evidence="4">The sequence shown here is derived from an EMBL/GenBank/DDBJ whole genome shotgun (WGS) entry which is preliminary data.</text>
</comment>
<dbReference type="PANTHER" id="PTHR46550">
    <property type="entry name" value="F-BOX ONLY PROTEIN 3"/>
    <property type="match status" value="1"/>
</dbReference>
<keyword evidence="3" id="KW-0812">Transmembrane</keyword>
<sequence length="237" mass="27049">MRMRASPISWSPRLRLDEEEDRRIGDRNEACDDEAVPMKIGGQIFGRIPRKLFPVPLGLKISYSELPSNCLRLDDLQDLVSCSLRDGEDEVELLRNYQPEFKGYYMQMQVAKRSQTPLPSQDDRMLLDKTVADQVSIWKRNNGFSDKVVQLYLTMHVLVKHVLIIGLVMLLSVRRLGVFTSAVMMHAEKLIWIPPMKLLACKISGHCFYRLLSPSQKEPDYLQGGTTDGAEPFMGSC</sequence>
<evidence type="ECO:0000313" key="5">
    <source>
        <dbReference type="Proteomes" id="UP001345219"/>
    </source>
</evidence>
<organism evidence="4 5">
    <name type="scientific">Trapa incisa</name>
    <dbReference type="NCBI Taxonomy" id="236973"/>
    <lineage>
        <taxon>Eukaryota</taxon>
        <taxon>Viridiplantae</taxon>
        <taxon>Streptophyta</taxon>
        <taxon>Embryophyta</taxon>
        <taxon>Tracheophyta</taxon>
        <taxon>Spermatophyta</taxon>
        <taxon>Magnoliopsida</taxon>
        <taxon>eudicotyledons</taxon>
        <taxon>Gunneridae</taxon>
        <taxon>Pentapetalae</taxon>
        <taxon>rosids</taxon>
        <taxon>malvids</taxon>
        <taxon>Myrtales</taxon>
        <taxon>Lythraceae</taxon>
        <taxon>Trapa</taxon>
    </lineage>
</organism>
<proteinExistence type="predicted"/>
<reference evidence="4 5" key="1">
    <citation type="journal article" date="2023" name="Hortic Res">
        <title>Pangenome of water caltrop reveals structural variations and asymmetric subgenome divergence after allopolyploidization.</title>
        <authorList>
            <person name="Zhang X."/>
            <person name="Chen Y."/>
            <person name="Wang L."/>
            <person name="Yuan Y."/>
            <person name="Fang M."/>
            <person name="Shi L."/>
            <person name="Lu R."/>
            <person name="Comes H.P."/>
            <person name="Ma Y."/>
            <person name="Chen Y."/>
            <person name="Huang G."/>
            <person name="Zhou Y."/>
            <person name="Zheng Z."/>
            <person name="Qiu Y."/>
        </authorList>
    </citation>
    <scope>NUCLEOTIDE SEQUENCE [LARGE SCALE GENOMIC DNA]</scope>
    <source>
        <tissue evidence="4">Roots</tissue>
    </source>
</reference>
<dbReference type="Proteomes" id="UP001345219">
    <property type="component" value="Chromosome 12"/>
</dbReference>
<evidence type="ECO:0000256" key="1">
    <source>
        <dbReference type="ARBA" id="ARBA00004906"/>
    </source>
</evidence>
<keyword evidence="3" id="KW-0472">Membrane</keyword>
<keyword evidence="5" id="KW-1185">Reference proteome</keyword>
<comment type="pathway">
    <text evidence="1">Protein modification; protein ubiquitination.</text>
</comment>
<dbReference type="PANTHER" id="PTHR46550:SF1">
    <property type="entry name" value="F-BOX PROTEIN 3"/>
    <property type="match status" value="1"/>
</dbReference>